<dbReference type="SMART" id="SM00225">
    <property type="entry name" value="BTB"/>
    <property type="match status" value="1"/>
</dbReference>
<dbReference type="PANTHER" id="PTHR24410">
    <property type="entry name" value="HL07962P-RELATED"/>
    <property type="match status" value="1"/>
</dbReference>
<dbReference type="EMBL" id="JEMT01016778">
    <property type="protein sequence ID" value="EXX69824.1"/>
    <property type="molecule type" value="Genomic_DNA"/>
</dbReference>
<dbReference type="InterPro" id="IPR000210">
    <property type="entry name" value="BTB/POZ_dom"/>
</dbReference>
<dbReference type="OrthoDB" id="25620at2759"/>
<sequence length="506" mass="58899">MFLLKDFSRDIGKLLENSRNTHDIIIRVGEGTSQKDFRAHSLILRVRSRYFQNELTNIEKLYKENGIIVFDKRNYSPKIFKIILKYLYTGKIDLKNLDTFDILQVLITSNELELTCLIDFILQYLIENQSEHLYRNPLKFLHILLYNYNEIFSSLKEHCINIICENPMKFLFNSTEFLLLDRSILLLILNQNFLNVKEEIQIWNYILKWGIAQMPSSQLIFKTINNWSKEETNTLKDILYDFIPLIRWKDIPLNDITNKVAPYSNILPKDFCLEIFNLHHNITSSSSSSSSSDSIIKNSLLISSRSPLNSLLLTSKKLTYISSWIDQRDKKNYYSSKNLPYSFKLLYRASRDGFDAKKFHTLCDNKGPTITIAKISKKNLLIGGYNPLDWKQNSDSIDDKNIYQTENSFLFCFGKGEKKVNSDKDIDKKSIIKSRISKLIKVTNPKKAIYYDPTCGPCFGGGYDLGIINNKMVSYGSLSYNGINKFIKKESHLNLDDYEVFQVVEI</sequence>
<dbReference type="Proteomes" id="UP000022910">
    <property type="component" value="Unassembled WGS sequence"/>
</dbReference>
<protein>
    <recommendedName>
        <fullName evidence="5">Kelch-like protein 17</fullName>
    </recommendedName>
</protein>
<feature type="domain" description="TLDc" evidence="2">
    <location>
        <begin position="311"/>
        <end position="504"/>
    </location>
</feature>
<dbReference type="SMART" id="SM00875">
    <property type="entry name" value="BACK"/>
    <property type="match status" value="1"/>
</dbReference>
<dbReference type="PROSITE" id="PS50097">
    <property type="entry name" value="BTB"/>
    <property type="match status" value="1"/>
</dbReference>
<dbReference type="InterPro" id="IPR011705">
    <property type="entry name" value="BACK"/>
</dbReference>
<name>A0A015KQE8_RHIIW</name>
<reference evidence="3 4" key="1">
    <citation type="submission" date="2014-02" db="EMBL/GenBank/DDBJ databases">
        <title>Single nucleus genome sequencing reveals high similarity among nuclei of an endomycorrhizal fungus.</title>
        <authorList>
            <person name="Lin K."/>
            <person name="Geurts R."/>
            <person name="Zhang Z."/>
            <person name="Limpens E."/>
            <person name="Saunders D.G."/>
            <person name="Mu D."/>
            <person name="Pang E."/>
            <person name="Cao H."/>
            <person name="Cha H."/>
            <person name="Lin T."/>
            <person name="Zhou Q."/>
            <person name="Shang Y."/>
            <person name="Li Y."/>
            <person name="Ivanov S."/>
            <person name="Sharma T."/>
            <person name="Velzen R.V."/>
            <person name="Ruijter N.D."/>
            <person name="Aanen D.K."/>
            <person name="Win J."/>
            <person name="Kamoun S."/>
            <person name="Bisseling T."/>
            <person name="Huang S."/>
        </authorList>
    </citation>
    <scope>NUCLEOTIDE SEQUENCE [LARGE SCALE GENOMIC DNA]</scope>
    <source>
        <strain evidence="4">DAOM197198w</strain>
    </source>
</reference>
<dbReference type="Pfam" id="PF07707">
    <property type="entry name" value="BACK"/>
    <property type="match status" value="1"/>
</dbReference>
<dbReference type="HOGENOM" id="CLU_021542_0_1_1"/>
<evidence type="ECO:0000313" key="4">
    <source>
        <dbReference type="Proteomes" id="UP000022910"/>
    </source>
</evidence>
<feature type="domain" description="BTB" evidence="1">
    <location>
        <begin position="22"/>
        <end position="96"/>
    </location>
</feature>
<dbReference type="PROSITE" id="PS51886">
    <property type="entry name" value="TLDC"/>
    <property type="match status" value="1"/>
</dbReference>
<dbReference type="Pfam" id="PF00651">
    <property type="entry name" value="BTB"/>
    <property type="match status" value="1"/>
</dbReference>
<dbReference type="PANTHER" id="PTHR24410:SF23">
    <property type="entry name" value="BTB DOMAIN-CONTAINING PROTEIN-RELATED"/>
    <property type="match status" value="1"/>
</dbReference>
<gene>
    <name evidence="3" type="ORF">RirG_092950</name>
</gene>
<dbReference type="SUPFAM" id="SSF54695">
    <property type="entry name" value="POZ domain"/>
    <property type="match status" value="1"/>
</dbReference>
<dbReference type="InterPro" id="IPR006571">
    <property type="entry name" value="TLDc_dom"/>
</dbReference>
<evidence type="ECO:0000259" key="2">
    <source>
        <dbReference type="PROSITE" id="PS51886"/>
    </source>
</evidence>
<evidence type="ECO:0000259" key="1">
    <source>
        <dbReference type="PROSITE" id="PS50097"/>
    </source>
</evidence>
<dbReference type="InterPro" id="IPR011333">
    <property type="entry name" value="SKP1/BTB/POZ_sf"/>
</dbReference>
<comment type="caution">
    <text evidence="3">The sequence shown here is derived from an EMBL/GenBank/DDBJ whole genome shotgun (WGS) entry which is preliminary data.</text>
</comment>
<dbReference type="Gene3D" id="1.25.40.420">
    <property type="match status" value="1"/>
</dbReference>
<dbReference type="Gene3D" id="3.30.710.10">
    <property type="entry name" value="Potassium Channel Kv1.1, Chain A"/>
    <property type="match status" value="1"/>
</dbReference>
<proteinExistence type="predicted"/>
<evidence type="ECO:0008006" key="5">
    <source>
        <dbReference type="Google" id="ProtNLM"/>
    </source>
</evidence>
<keyword evidence="4" id="KW-1185">Reference proteome</keyword>
<dbReference type="InterPro" id="IPR051481">
    <property type="entry name" value="BTB-POZ/Galectin-3-binding"/>
</dbReference>
<dbReference type="CDD" id="cd18186">
    <property type="entry name" value="BTB_POZ_ZBTB_KLHL-like"/>
    <property type="match status" value="1"/>
</dbReference>
<evidence type="ECO:0000313" key="3">
    <source>
        <dbReference type="EMBL" id="EXX69824.1"/>
    </source>
</evidence>
<dbReference type="Pfam" id="PF07534">
    <property type="entry name" value="TLD"/>
    <property type="match status" value="1"/>
</dbReference>
<dbReference type="AlphaFoldDB" id="A0A015KQE8"/>
<accession>A0A015KQE8</accession>
<dbReference type="SMART" id="SM00584">
    <property type="entry name" value="TLDc"/>
    <property type="match status" value="1"/>
</dbReference>
<organism evidence="3 4">
    <name type="scientific">Rhizophagus irregularis (strain DAOM 197198w)</name>
    <name type="common">Glomus intraradices</name>
    <dbReference type="NCBI Taxonomy" id="1432141"/>
    <lineage>
        <taxon>Eukaryota</taxon>
        <taxon>Fungi</taxon>
        <taxon>Fungi incertae sedis</taxon>
        <taxon>Mucoromycota</taxon>
        <taxon>Glomeromycotina</taxon>
        <taxon>Glomeromycetes</taxon>
        <taxon>Glomerales</taxon>
        <taxon>Glomeraceae</taxon>
        <taxon>Rhizophagus</taxon>
    </lineage>
</organism>